<accession>A0A2G5I3D6</accession>
<dbReference type="Proteomes" id="UP001302367">
    <property type="component" value="Chromosome 3"/>
</dbReference>
<protein>
    <recommendedName>
        <fullName evidence="5">SnoaL-like domain-containing protein</fullName>
    </recommendedName>
</protein>
<dbReference type="EMBL" id="CP134186">
    <property type="protein sequence ID" value="WPB00038.1"/>
    <property type="molecule type" value="Genomic_DNA"/>
</dbReference>
<evidence type="ECO:0008006" key="5">
    <source>
        <dbReference type="Google" id="ProtNLM"/>
    </source>
</evidence>
<proteinExistence type="predicted"/>
<keyword evidence="4" id="KW-1185">Reference proteome</keyword>
<dbReference type="OrthoDB" id="4971611at2759"/>
<organism evidence="1 3">
    <name type="scientific">Cercospora beticola</name>
    <name type="common">Sugarbeet leaf spot fungus</name>
    <dbReference type="NCBI Taxonomy" id="122368"/>
    <lineage>
        <taxon>Eukaryota</taxon>
        <taxon>Fungi</taxon>
        <taxon>Dikarya</taxon>
        <taxon>Ascomycota</taxon>
        <taxon>Pezizomycotina</taxon>
        <taxon>Dothideomycetes</taxon>
        <taxon>Dothideomycetidae</taxon>
        <taxon>Mycosphaerellales</taxon>
        <taxon>Mycosphaerellaceae</taxon>
        <taxon>Cercospora</taxon>
    </lineage>
</organism>
<evidence type="ECO:0000313" key="4">
    <source>
        <dbReference type="Proteomes" id="UP001302367"/>
    </source>
</evidence>
<reference evidence="1 3" key="1">
    <citation type="submission" date="2015-10" db="EMBL/GenBank/DDBJ databases">
        <title>The cercosporin biosynthetic gene cluster was horizontally transferred to several fungal lineages and shown to be expanded in Cercospora beticola based on microsynteny with recipient genomes.</title>
        <authorList>
            <person name="De Jonge R."/>
            <person name="Ebert M.K."/>
            <person name="Suttle J.C."/>
            <person name="Jurick Ii W.M."/>
            <person name="Secor G.A."/>
            <person name="Thomma B.P."/>
            <person name="Van De Peer Y."/>
            <person name="Bolton M.D."/>
        </authorList>
    </citation>
    <scope>NUCLEOTIDE SEQUENCE [LARGE SCALE GENOMIC DNA]</scope>
    <source>
        <strain evidence="1 3">09-40</strain>
    </source>
</reference>
<evidence type="ECO:0000313" key="2">
    <source>
        <dbReference type="EMBL" id="WPB00038.1"/>
    </source>
</evidence>
<gene>
    <name evidence="1" type="ORF">CB0940_02885</name>
    <name evidence="2" type="ORF">RHO25_004657</name>
</gene>
<dbReference type="EMBL" id="LKMD01000101">
    <property type="protein sequence ID" value="PIA99258.1"/>
    <property type="molecule type" value="Genomic_DNA"/>
</dbReference>
<dbReference type="AlphaFoldDB" id="A0A2G5I3D6"/>
<evidence type="ECO:0000313" key="1">
    <source>
        <dbReference type="EMBL" id="PIA99258.1"/>
    </source>
</evidence>
<sequence>MPLKALAIPLPITPEVIQSHPAPQFYAIYGRKFPTTDSQWATQNFEEFYSSDCKTILPNSKILTDGQAGWDFFRRLYSTFPKVERELRSGILVSDDEVEGKYEIHVEFVTKLHTAEKGVVELPQSFVYVLGKADEGKGTLGLQIRELRNYYDLRTLEEALGEKL</sequence>
<evidence type="ECO:0000313" key="3">
    <source>
        <dbReference type="Proteomes" id="UP000230605"/>
    </source>
</evidence>
<dbReference type="Proteomes" id="UP000230605">
    <property type="component" value="Chromosome 3"/>
</dbReference>
<reference evidence="2 4" key="2">
    <citation type="submission" date="2023-09" db="EMBL/GenBank/DDBJ databases">
        <title>Complete-Gapless Cercospora beticola genome.</title>
        <authorList>
            <person name="Wyatt N.A."/>
            <person name="Spanner R.E."/>
            <person name="Bolton M.D."/>
        </authorList>
    </citation>
    <scope>NUCLEOTIDE SEQUENCE [LARGE SCALE GENOMIC DNA]</scope>
    <source>
        <strain evidence="2">Cb09-40</strain>
    </source>
</reference>
<name>A0A2G5I3D6_CERBT</name>